<evidence type="ECO:0000256" key="1">
    <source>
        <dbReference type="SAM" id="MobiDB-lite"/>
    </source>
</evidence>
<gene>
    <name evidence="2" type="ORF">HaLaN_00729</name>
</gene>
<dbReference type="AlphaFoldDB" id="A0A699YJM9"/>
<comment type="caution">
    <text evidence="2">The sequence shown here is derived from an EMBL/GenBank/DDBJ whole genome shotgun (WGS) entry which is preliminary data.</text>
</comment>
<dbReference type="EMBL" id="BLLF01000024">
    <property type="protein sequence ID" value="GFH06149.1"/>
    <property type="molecule type" value="Genomic_DNA"/>
</dbReference>
<reference evidence="2 3" key="1">
    <citation type="submission" date="2020-02" db="EMBL/GenBank/DDBJ databases">
        <title>Draft genome sequence of Haematococcus lacustris strain NIES-144.</title>
        <authorList>
            <person name="Morimoto D."/>
            <person name="Nakagawa S."/>
            <person name="Yoshida T."/>
            <person name="Sawayama S."/>
        </authorList>
    </citation>
    <scope>NUCLEOTIDE SEQUENCE [LARGE SCALE GENOMIC DNA]</scope>
    <source>
        <strain evidence="2 3">NIES-144</strain>
    </source>
</reference>
<feature type="region of interest" description="Disordered" evidence="1">
    <location>
        <begin position="1"/>
        <end position="24"/>
    </location>
</feature>
<organism evidence="2 3">
    <name type="scientific">Haematococcus lacustris</name>
    <name type="common">Green alga</name>
    <name type="synonym">Haematococcus pluvialis</name>
    <dbReference type="NCBI Taxonomy" id="44745"/>
    <lineage>
        <taxon>Eukaryota</taxon>
        <taxon>Viridiplantae</taxon>
        <taxon>Chlorophyta</taxon>
        <taxon>core chlorophytes</taxon>
        <taxon>Chlorophyceae</taxon>
        <taxon>CS clade</taxon>
        <taxon>Chlamydomonadales</taxon>
        <taxon>Haematococcaceae</taxon>
        <taxon>Haematococcus</taxon>
    </lineage>
</organism>
<evidence type="ECO:0000313" key="3">
    <source>
        <dbReference type="Proteomes" id="UP000485058"/>
    </source>
</evidence>
<name>A0A699YJM9_HAELA</name>
<proteinExistence type="predicted"/>
<feature type="non-terminal residue" evidence="2">
    <location>
        <position position="1"/>
    </location>
</feature>
<evidence type="ECO:0000313" key="2">
    <source>
        <dbReference type="EMBL" id="GFH06149.1"/>
    </source>
</evidence>
<keyword evidence="3" id="KW-1185">Reference proteome</keyword>
<accession>A0A699YJM9</accession>
<protein>
    <submittedName>
        <fullName evidence="2">Uncharacterized protein</fullName>
    </submittedName>
</protein>
<sequence length="83" mass="8230">MSREAGSAVPSNDAAVGSGLGPATATRTVRSCSFCDARPVLCGTAQGKAPAMKRLAALASQGMTPACGSRQDTCTASHEEGTS</sequence>
<dbReference type="Proteomes" id="UP000485058">
    <property type="component" value="Unassembled WGS sequence"/>
</dbReference>